<keyword evidence="9" id="KW-0963">Cytoplasm</keyword>
<dbReference type="SUPFAM" id="SSF54768">
    <property type="entry name" value="dsRNA-binding domain-like"/>
    <property type="match status" value="1"/>
</dbReference>
<comment type="catalytic activity">
    <reaction evidence="1 9">
        <text>Endonucleolytic cleavage to 5'-phosphomonoester.</text>
        <dbReference type="EC" id="3.1.26.3"/>
    </reaction>
</comment>
<name>B8E199_DICTD</name>
<dbReference type="PANTHER" id="PTHR11207:SF0">
    <property type="entry name" value="RIBONUCLEASE 3"/>
    <property type="match status" value="1"/>
</dbReference>
<evidence type="ECO:0000259" key="10">
    <source>
        <dbReference type="PROSITE" id="PS50137"/>
    </source>
</evidence>
<dbReference type="eggNOG" id="COG0571">
    <property type="taxonomic scope" value="Bacteria"/>
</dbReference>
<dbReference type="KEGG" id="dtu:Dtur_0946"/>
<comment type="subunit">
    <text evidence="9">Homodimer.</text>
</comment>
<dbReference type="InterPro" id="IPR014720">
    <property type="entry name" value="dsRBD_dom"/>
</dbReference>
<dbReference type="Gene3D" id="3.30.160.20">
    <property type="match status" value="1"/>
</dbReference>
<dbReference type="NCBIfam" id="TIGR02191">
    <property type="entry name" value="RNaseIII"/>
    <property type="match status" value="1"/>
</dbReference>
<proteinExistence type="inferred from homology"/>
<feature type="binding site" evidence="9">
    <location>
        <position position="56"/>
    </location>
    <ligand>
        <name>Mg(2+)</name>
        <dbReference type="ChEBI" id="CHEBI:18420"/>
    </ligand>
</feature>
<dbReference type="PATRIC" id="fig|515635.4.peg.983"/>
<dbReference type="InterPro" id="IPR011907">
    <property type="entry name" value="RNase_III"/>
</dbReference>
<feature type="active site" evidence="9">
    <location>
        <position position="60"/>
    </location>
</feature>
<dbReference type="HOGENOM" id="CLU_000907_1_3_0"/>
<dbReference type="PANTHER" id="PTHR11207">
    <property type="entry name" value="RIBONUCLEASE III"/>
    <property type="match status" value="1"/>
</dbReference>
<keyword evidence="7 9" id="KW-0378">Hydrolase</keyword>
<dbReference type="GO" id="GO:0006396">
    <property type="term" value="P:RNA processing"/>
    <property type="evidence" value="ECO:0000318"/>
    <property type="project" value="GO_Central"/>
</dbReference>
<dbReference type="GO" id="GO:0010468">
    <property type="term" value="P:regulation of gene expression"/>
    <property type="evidence" value="ECO:0000318"/>
    <property type="project" value="GO_Central"/>
</dbReference>
<dbReference type="HAMAP" id="MF_00104">
    <property type="entry name" value="RNase_III"/>
    <property type="match status" value="1"/>
</dbReference>
<dbReference type="GO" id="GO:0046872">
    <property type="term" value="F:metal ion binding"/>
    <property type="evidence" value="ECO:0007669"/>
    <property type="project" value="UniProtKB-KW"/>
</dbReference>
<dbReference type="GO" id="GO:0005829">
    <property type="term" value="C:cytosol"/>
    <property type="evidence" value="ECO:0000318"/>
    <property type="project" value="GO_Central"/>
</dbReference>
<dbReference type="SMART" id="SM00535">
    <property type="entry name" value="RIBOc"/>
    <property type="match status" value="1"/>
</dbReference>
<feature type="active site" evidence="9">
    <location>
        <position position="132"/>
    </location>
</feature>
<feature type="domain" description="RNase III" evidence="11">
    <location>
        <begin position="15"/>
        <end position="143"/>
    </location>
</feature>
<comment type="cofactor">
    <cofactor evidence="9">
        <name>Mg(2+)</name>
        <dbReference type="ChEBI" id="CHEBI:18420"/>
    </cofactor>
</comment>
<dbReference type="AlphaFoldDB" id="B8E199"/>
<keyword evidence="8 9" id="KW-0694">RNA-binding</keyword>
<dbReference type="InterPro" id="IPR000999">
    <property type="entry name" value="RNase_III_dom"/>
</dbReference>
<dbReference type="GO" id="GO:0019843">
    <property type="term" value="F:rRNA binding"/>
    <property type="evidence" value="ECO:0007669"/>
    <property type="project" value="UniProtKB-KW"/>
</dbReference>
<dbReference type="PROSITE" id="PS00517">
    <property type="entry name" value="RNASE_3_1"/>
    <property type="match status" value="1"/>
</dbReference>
<evidence type="ECO:0000313" key="13">
    <source>
        <dbReference type="Proteomes" id="UP000007719"/>
    </source>
</evidence>
<dbReference type="EnsemblBacteria" id="ACK42227">
    <property type="protein sequence ID" value="ACK42227"/>
    <property type="gene ID" value="Dtur_0946"/>
</dbReference>
<dbReference type="PROSITE" id="PS50142">
    <property type="entry name" value="RNASE_3_2"/>
    <property type="match status" value="1"/>
</dbReference>
<evidence type="ECO:0000256" key="3">
    <source>
        <dbReference type="ARBA" id="ARBA00022552"/>
    </source>
</evidence>
<keyword evidence="4 9" id="KW-0507">mRNA processing</keyword>
<evidence type="ECO:0000256" key="2">
    <source>
        <dbReference type="ARBA" id="ARBA00010183"/>
    </source>
</evidence>
<dbReference type="SMART" id="SM00358">
    <property type="entry name" value="DSRM"/>
    <property type="match status" value="1"/>
</dbReference>
<comment type="similarity">
    <text evidence="2">Belongs to the ribonuclease III family.</text>
</comment>
<comment type="function">
    <text evidence="9">Digests double-stranded RNA. Involved in the processing of primary rRNA transcript to yield the immediate precursors to the large and small rRNAs (23S and 16S). Processes some mRNAs, and tRNAs when they are encoded in the rRNA operon. Processes pre-crRNA and tracrRNA of type II CRISPR loci if present in the organism.</text>
</comment>
<organism evidence="12 13">
    <name type="scientific">Dictyoglomus turgidum (strain DSM 6724 / Z-1310)</name>
    <dbReference type="NCBI Taxonomy" id="515635"/>
    <lineage>
        <taxon>Bacteria</taxon>
        <taxon>Pseudomonadati</taxon>
        <taxon>Dictyoglomota</taxon>
        <taxon>Dictyoglomia</taxon>
        <taxon>Dictyoglomales</taxon>
        <taxon>Dictyoglomaceae</taxon>
        <taxon>Dictyoglomus</taxon>
    </lineage>
</organism>
<feature type="domain" description="DRBM" evidence="10">
    <location>
        <begin position="167"/>
        <end position="235"/>
    </location>
</feature>
<keyword evidence="9" id="KW-0460">Magnesium</keyword>
<keyword evidence="3 9" id="KW-0698">rRNA processing</keyword>
<evidence type="ECO:0000313" key="12">
    <source>
        <dbReference type="EMBL" id="ACK42227.1"/>
    </source>
</evidence>
<dbReference type="InterPro" id="IPR036389">
    <property type="entry name" value="RNase_III_sf"/>
</dbReference>
<reference evidence="13" key="1">
    <citation type="journal article" date="2016" name="Front. Microbiol.">
        <title>The complete genome sequence of hyperthermophile Dictyoglomus turgidum DSM 6724 reveals a specialized carbohydrate fermentor.</title>
        <authorList>
            <person name="Brumm P.J."/>
            <person name="Gowda K."/>
            <person name="Robb F.T."/>
            <person name="Mead D.A."/>
        </authorList>
    </citation>
    <scope>NUCLEOTIDE SEQUENCE [LARGE SCALE GENOMIC DNA]</scope>
    <source>
        <strain evidence="13">DSM 6724 / Z-1310</strain>
    </source>
</reference>
<evidence type="ECO:0000256" key="7">
    <source>
        <dbReference type="ARBA" id="ARBA00022801"/>
    </source>
</evidence>
<dbReference type="GO" id="GO:0006364">
    <property type="term" value="P:rRNA processing"/>
    <property type="evidence" value="ECO:0007669"/>
    <property type="project" value="UniProtKB-UniRule"/>
</dbReference>
<dbReference type="GO" id="GO:0008033">
    <property type="term" value="P:tRNA processing"/>
    <property type="evidence" value="ECO:0007669"/>
    <property type="project" value="UniProtKB-KW"/>
</dbReference>
<protein>
    <recommendedName>
        <fullName evidence="9">Ribonuclease 3</fullName>
        <ecNumber evidence="9">3.1.26.3</ecNumber>
    </recommendedName>
    <alternativeName>
        <fullName evidence="9">Ribonuclease III</fullName>
        <shortName evidence="9">RNase III</shortName>
    </alternativeName>
</protein>
<keyword evidence="9" id="KW-0479">Metal-binding</keyword>
<gene>
    <name evidence="9" type="primary">rnc</name>
    <name evidence="12" type="ordered locus">Dtur_0946</name>
</gene>
<evidence type="ECO:0000256" key="9">
    <source>
        <dbReference type="HAMAP-Rule" id="MF_00104"/>
    </source>
</evidence>
<dbReference type="FunFam" id="1.10.1520.10:FF:000001">
    <property type="entry name" value="Ribonuclease 3"/>
    <property type="match status" value="1"/>
</dbReference>
<evidence type="ECO:0000256" key="6">
    <source>
        <dbReference type="ARBA" id="ARBA00022759"/>
    </source>
</evidence>
<dbReference type="CDD" id="cd10845">
    <property type="entry name" value="DSRM_RNAse_III_family"/>
    <property type="match status" value="1"/>
</dbReference>
<dbReference type="FunCoup" id="B8E199">
    <property type="interactions" value="314"/>
</dbReference>
<evidence type="ECO:0000256" key="8">
    <source>
        <dbReference type="ARBA" id="ARBA00022884"/>
    </source>
</evidence>
<feature type="binding site" evidence="9">
    <location>
        <position position="129"/>
    </location>
    <ligand>
        <name>Mg(2+)</name>
        <dbReference type="ChEBI" id="CHEBI:18420"/>
    </ligand>
</feature>
<dbReference type="InParanoid" id="B8E199"/>
<dbReference type="STRING" id="515635.Dtur_0946"/>
<dbReference type="Pfam" id="PF00035">
    <property type="entry name" value="dsrm"/>
    <property type="match status" value="1"/>
</dbReference>
<dbReference type="Proteomes" id="UP000007719">
    <property type="component" value="Chromosome"/>
</dbReference>
<dbReference type="GO" id="GO:0006397">
    <property type="term" value="P:mRNA processing"/>
    <property type="evidence" value="ECO:0007669"/>
    <property type="project" value="UniProtKB-UniRule"/>
</dbReference>
<dbReference type="OrthoDB" id="9805026at2"/>
<sequence length="238" mass="27930">MRDRNIRNVKVEDIVERVKEKTRVSFNDKDLLIEALTHPSFKHENPNFKQDNQRLEFLGDAVLNMIITEILFQRYREASEGFLTQKRIYLVKEETLYKKAKSLDLGELILLGVGEEKQGGRDKISILSDLFEAFIGALYLDKGYEYTKNFVEEIFKEEIESIEMEVDWKNLLQTYLQKEGKKPQYIVSREVGPEHDKTFYVELWIDDEKISEGEGKNKREAEIKAAQKALEKIKNDLS</sequence>
<dbReference type="SUPFAM" id="SSF69065">
    <property type="entry name" value="RNase III domain-like"/>
    <property type="match status" value="1"/>
</dbReference>
<dbReference type="Pfam" id="PF14622">
    <property type="entry name" value="Ribonucleas_3_3"/>
    <property type="match status" value="1"/>
</dbReference>
<evidence type="ECO:0000256" key="1">
    <source>
        <dbReference type="ARBA" id="ARBA00000109"/>
    </source>
</evidence>
<keyword evidence="5 9" id="KW-0540">Nuclease</keyword>
<dbReference type="GO" id="GO:0003725">
    <property type="term" value="F:double-stranded RNA binding"/>
    <property type="evidence" value="ECO:0000318"/>
    <property type="project" value="GO_Central"/>
</dbReference>
<dbReference type="RefSeq" id="WP_012583311.1">
    <property type="nucleotide sequence ID" value="NC_011661.1"/>
</dbReference>
<dbReference type="Gene3D" id="1.10.1520.10">
    <property type="entry name" value="Ribonuclease III domain"/>
    <property type="match status" value="1"/>
</dbReference>
<keyword evidence="13" id="KW-1185">Reference proteome</keyword>
<dbReference type="GO" id="GO:0004525">
    <property type="term" value="F:ribonuclease III activity"/>
    <property type="evidence" value="ECO:0000318"/>
    <property type="project" value="GO_Central"/>
</dbReference>
<evidence type="ECO:0000259" key="11">
    <source>
        <dbReference type="PROSITE" id="PS50142"/>
    </source>
</evidence>
<accession>B8E199</accession>
<dbReference type="CDD" id="cd00593">
    <property type="entry name" value="RIBOc"/>
    <property type="match status" value="1"/>
</dbReference>
<dbReference type="EC" id="3.1.26.3" evidence="9"/>
<evidence type="ECO:0000256" key="5">
    <source>
        <dbReference type="ARBA" id="ARBA00022722"/>
    </source>
</evidence>
<comment type="subcellular location">
    <subcellularLocation>
        <location evidence="9">Cytoplasm</location>
    </subcellularLocation>
</comment>
<keyword evidence="9" id="KW-0819">tRNA processing</keyword>
<feature type="binding site" evidence="9">
    <location>
        <position position="132"/>
    </location>
    <ligand>
        <name>Mg(2+)</name>
        <dbReference type="ChEBI" id="CHEBI:18420"/>
    </ligand>
</feature>
<evidence type="ECO:0000256" key="4">
    <source>
        <dbReference type="ARBA" id="ARBA00022664"/>
    </source>
</evidence>
<keyword evidence="6 9" id="KW-0255">Endonuclease</keyword>
<dbReference type="EMBL" id="CP001251">
    <property type="protein sequence ID" value="ACK42227.1"/>
    <property type="molecule type" value="Genomic_DNA"/>
</dbReference>
<dbReference type="PROSITE" id="PS50137">
    <property type="entry name" value="DS_RBD"/>
    <property type="match status" value="1"/>
</dbReference>
<keyword evidence="9" id="KW-0699">rRNA-binding</keyword>